<dbReference type="Pfam" id="PF13715">
    <property type="entry name" value="CarbopepD_reg_2"/>
    <property type="match status" value="1"/>
</dbReference>
<dbReference type="EMBL" id="CABWLR010000005">
    <property type="protein sequence ID" value="VXB89723.1"/>
    <property type="molecule type" value="Genomic_DNA"/>
</dbReference>
<keyword evidence="1" id="KW-0121">Carboxypeptidase</keyword>
<dbReference type="RefSeq" id="WP_159303324.1">
    <property type="nucleotide sequence ID" value="NZ_LR733271.1"/>
</dbReference>
<protein>
    <submittedName>
        <fullName evidence="1">Carboxypeptidase-like regulatory domain-containing protein</fullName>
    </submittedName>
</protein>
<organism evidence="1 2">
    <name type="scientific">Maribacter litoralis</name>
    <dbReference type="NCBI Taxonomy" id="2059726"/>
    <lineage>
        <taxon>Bacteria</taxon>
        <taxon>Pseudomonadati</taxon>
        <taxon>Bacteroidota</taxon>
        <taxon>Flavobacteriia</taxon>
        <taxon>Flavobacteriales</taxon>
        <taxon>Flavobacteriaceae</taxon>
        <taxon>Maribacter</taxon>
    </lineage>
</organism>
<dbReference type="Proteomes" id="UP000430202">
    <property type="component" value="Unassembled WGS sequence"/>
</dbReference>
<evidence type="ECO:0000313" key="2">
    <source>
        <dbReference type="Proteomes" id="UP000430202"/>
    </source>
</evidence>
<dbReference type="InterPro" id="IPR008969">
    <property type="entry name" value="CarboxyPept-like_regulatory"/>
</dbReference>
<proteinExistence type="predicted"/>
<name>A0A653U7G0_9FLAO</name>
<dbReference type="SUPFAM" id="SSF49464">
    <property type="entry name" value="Carboxypeptidase regulatory domain-like"/>
    <property type="match status" value="1"/>
</dbReference>
<accession>A0A653U7G0</accession>
<keyword evidence="1" id="KW-0645">Protease</keyword>
<sequence>MNVSQIKKKVTTIIILLFVSIQGISSQDLEYLYGKVVDVETGEPVIFANIHLKNRNMGVISNFDGGFRIPLSYRLLGDILVFSSMGYESEERIIDEFLKDSIVIVKLHPATFQLSEVDVSASKVSKAELSPEEIVSKSISLITSNYPIKPYSQIGYYRDYQKDKNEYINLNEAIIEVVDQGFKAIDSTTSKVIIYDYLKNEDFRRDTFALKPYDYNLREGGKVIDNAYLDSYGGNEFVILNVHNAIRNYKISSYSFIYILETDLLSEHSFKKIEDTFLDGVYLYTIEFTKKISNYTAIGKLYIDKNNFSIYKLEYVVYDNNSKNNLNIPDKNGSIKQIIFEVITEYRMKGNKMYLSFISLNNQFRVMVPPKFNVEFVDFNFNAERLEKEKVEYNGDSFVLTFNRDLNGIKTNNLWKKDILFKGQSIKINRAVIIGNQMVLYPALNKVKFKKFFEEFNAEKENFMRNLVEFNLPELRDIDDNKVGMWSTKYYNQFREYFIQEHNLNPRFIDSKLLMDKKKPIFENQSMSRPYDGKDYWMNTPFQNSVKY</sequence>
<reference evidence="1 2" key="1">
    <citation type="submission" date="2019-10" db="EMBL/GenBank/DDBJ databases">
        <authorList>
            <person name="Karimi E."/>
        </authorList>
    </citation>
    <scope>NUCLEOTIDE SEQUENCE [LARGE SCALE GENOMIC DNA]</scope>
    <source>
        <strain evidence="1">Maribacter sp. 151</strain>
    </source>
</reference>
<gene>
    <name evidence="1" type="ORF">MARI151_50039</name>
</gene>
<dbReference type="GO" id="GO:0004180">
    <property type="term" value="F:carboxypeptidase activity"/>
    <property type="evidence" value="ECO:0007669"/>
    <property type="project" value="UniProtKB-KW"/>
</dbReference>
<dbReference type="AlphaFoldDB" id="A0A653U7G0"/>
<keyword evidence="1" id="KW-0378">Hydrolase</keyword>
<evidence type="ECO:0000313" key="1">
    <source>
        <dbReference type="EMBL" id="VXB89723.1"/>
    </source>
</evidence>
<keyword evidence="2" id="KW-1185">Reference proteome</keyword>